<accession>A0A830HP72</accession>
<dbReference type="AlphaFoldDB" id="A0A830HP72"/>
<dbReference type="InterPro" id="IPR029058">
    <property type="entry name" value="AB_hydrolase_fold"/>
</dbReference>
<evidence type="ECO:0000313" key="2">
    <source>
        <dbReference type="Proteomes" id="UP000660262"/>
    </source>
</evidence>
<dbReference type="Gene3D" id="3.40.50.1820">
    <property type="entry name" value="alpha/beta hydrolase"/>
    <property type="match status" value="1"/>
</dbReference>
<dbReference type="Proteomes" id="UP000660262">
    <property type="component" value="Unassembled WGS sequence"/>
</dbReference>
<proteinExistence type="predicted"/>
<evidence type="ECO:0008006" key="3">
    <source>
        <dbReference type="Google" id="ProtNLM"/>
    </source>
</evidence>
<dbReference type="SUPFAM" id="SSF53474">
    <property type="entry name" value="alpha/beta-Hydrolases"/>
    <property type="match status" value="1"/>
</dbReference>
<dbReference type="EMBL" id="BNJQ01000021">
    <property type="protein sequence ID" value="GHP08533.1"/>
    <property type="molecule type" value="Genomic_DNA"/>
</dbReference>
<organism evidence="1 2">
    <name type="scientific">Pycnococcus provasolii</name>
    <dbReference type="NCBI Taxonomy" id="41880"/>
    <lineage>
        <taxon>Eukaryota</taxon>
        <taxon>Viridiplantae</taxon>
        <taxon>Chlorophyta</taxon>
        <taxon>Pseudoscourfieldiophyceae</taxon>
        <taxon>Pseudoscourfieldiales</taxon>
        <taxon>Pycnococcaceae</taxon>
        <taxon>Pycnococcus</taxon>
    </lineage>
</organism>
<keyword evidence="2" id="KW-1185">Reference proteome</keyword>
<evidence type="ECO:0000313" key="1">
    <source>
        <dbReference type="EMBL" id="GHP08533.1"/>
    </source>
</evidence>
<comment type="caution">
    <text evidence="1">The sequence shown here is derived from an EMBL/GenBank/DDBJ whole genome shotgun (WGS) entry which is preliminary data.</text>
</comment>
<name>A0A830HP72_9CHLO</name>
<gene>
    <name evidence="1" type="ORF">PPROV_000727100</name>
</gene>
<protein>
    <recommendedName>
        <fullName evidence="3">Chlorophyllase</fullName>
    </recommendedName>
</protein>
<sequence>MMASSSWTGILMLLLTTTLMLLLPLLVDVSSVVVSAMSIKPALLPQYVRCQESNGPFCKRGSVGDGVVEYAFKTRENEDTRIWLPIDTSTNTIVNNNKTLPIVLWIHPMYDKTLPVWIAHNRRNIDHLVSHGFAVVATYRVTPMGLRPTFEAAYAPQLFWNIGDHTLEALQLLVRSKAASNNGNRIPSDIKPFVRYIDPSRAGVTGYSVGAALSVRLVDRAAEASWDGLSKLRTSSVKQPVLGAVSLGPTIGLPRNRGGSGARDALLDVKNRTAPLLLIAGTSDRRNALKDVNTLYDESPNSQLRAANAEEVDVLTARLVEVATVVAQAEILNNKRAHKQRRQRGLRTFFREIQEPFAN</sequence>
<reference evidence="1" key="1">
    <citation type="submission" date="2020-10" db="EMBL/GenBank/DDBJ databases">
        <title>Unveiling of a novel bifunctional photoreceptor, Dualchrome1, isolated from a cosmopolitan green alga.</title>
        <authorList>
            <person name="Suzuki S."/>
            <person name="Kawachi M."/>
        </authorList>
    </citation>
    <scope>NUCLEOTIDE SEQUENCE</scope>
    <source>
        <strain evidence="1">NIES 2893</strain>
    </source>
</reference>